<dbReference type="GeneID" id="14872632"/>
<sequence length="198" mass="22526">MSAPNTPSKKHQNEKGAIAFPDSFKIVKTVVRSDFGSDITSGVYSYYGMEYIADKAAHTILGWMGWRDMDQNDRERLSLHWVDRVLHPQGGILFTKGDDKQKFSGFLSLWFKPTFSKPVVVSGKDGSVTITYWEHSTNNNNYNKHRVVFDTNGEIVQRTILNSTNRQFNFGLKLSFGILVLGFASFVVLKKKLPLLRK</sequence>
<evidence type="ECO:0000313" key="2">
    <source>
        <dbReference type="EMBL" id="EGG21686.1"/>
    </source>
</evidence>
<organism evidence="2 3">
    <name type="scientific">Cavenderia fasciculata</name>
    <name type="common">Slime mold</name>
    <name type="synonym">Dictyostelium fasciculatum</name>
    <dbReference type="NCBI Taxonomy" id="261658"/>
    <lineage>
        <taxon>Eukaryota</taxon>
        <taxon>Amoebozoa</taxon>
        <taxon>Evosea</taxon>
        <taxon>Eumycetozoa</taxon>
        <taxon>Dictyostelia</taxon>
        <taxon>Acytosteliales</taxon>
        <taxon>Cavenderiaceae</taxon>
        <taxon>Cavenderia</taxon>
    </lineage>
</organism>
<keyword evidence="1" id="KW-0472">Membrane</keyword>
<dbReference type="RefSeq" id="XP_004359536.1">
    <property type="nucleotide sequence ID" value="XM_004359479.1"/>
</dbReference>
<dbReference type="AlphaFoldDB" id="F4PTG4"/>
<keyword evidence="1 2" id="KW-0812">Transmembrane</keyword>
<gene>
    <name evidence="2" type="ORF">DFA_01572</name>
</gene>
<feature type="transmembrane region" description="Helical" evidence="1">
    <location>
        <begin position="170"/>
        <end position="189"/>
    </location>
</feature>
<proteinExistence type="predicted"/>
<keyword evidence="1" id="KW-1133">Transmembrane helix</keyword>
<dbReference type="KEGG" id="dfa:DFA_01572"/>
<protein>
    <submittedName>
        <fullName evidence="2">Transmembrane protein</fullName>
    </submittedName>
</protein>
<dbReference type="OMA" id="HEPIVES"/>
<keyword evidence="3" id="KW-1185">Reference proteome</keyword>
<dbReference type="OrthoDB" id="18254at2759"/>
<accession>F4PTG4</accession>
<evidence type="ECO:0000256" key="1">
    <source>
        <dbReference type="SAM" id="Phobius"/>
    </source>
</evidence>
<dbReference type="EMBL" id="GL883010">
    <property type="protein sequence ID" value="EGG21686.1"/>
    <property type="molecule type" value="Genomic_DNA"/>
</dbReference>
<dbReference type="Proteomes" id="UP000007797">
    <property type="component" value="Unassembled WGS sequence"/>
</dbReference>
<name>F4PTG4_CACFS</name>
<evidence type="ECO:0000313" key="3">
    <source>
        <dbReference type="Proteomes" id="UP000007797"/>
    </source>
</evidence>
<reference evidence="3" key="1">
    <citation type="journal article" date="2011" name="Genome Res.">
        <title>Phylogeny-wide analysis of social amoeba genomes highlights ancient origins for complex intercellular communication.</title>
        <authorList>
            <person name="Heidel A.J."/>
            <person name="Lawal H.M."/>
            <person name="Felder M."/>
            <person name="Schilde C."/>
            <person name="Helps N.R."/>
            <person name="Tunggal B."/>
            <person name="Rivero F."/>
            <person name="John U."/>
            <person name="Schleicher M."/>
            <person name="Eichinger L."/>
            <person name="Platzer M."/>
            <person name="Noegel A.A."/>
            <person name="Schaap P."/>
            <person name="Gloeckner G."/>
        </authorList>
    </citation>
    <scope>NUCLEOTIDE SEQUENCE [LARGE SCALE GENOMIC DNA]</scope>
    <source>
        <strain evidence="3">SH3</strain>
    </source>
</reference>